<evidence type="ECO:0000313" key="1">
    <source>
        <dbReference type="EMBL" id="ETS84268.1"/>
    </source>
</evidence>
<accession>W3XDW2</accession>
<reference evidence="2" key="1">
    <citation type="journal article" date="2015" name="BMC Genomics">
        <title>Genomic and transcriptomic analysis of the endophytic fungus Pestalotiopsis fici reveals its lifestyle and high potential for synthesis of natural products.</title>
        <authorList>
            <person name="Wang X."/>
            <person name="Zhang X."/>
            <person name="Liu L."/>
            <person name="Xiang M."/>
            <person name="Wang W."/>
            <person name="Sun X."/>
            <person name="Che Y."/>
            <person name="Guo L."/>
            <person name="Liu G."/>
            <person name="Guo L."/>
            <person name="Wang C."/>
            <person name="Yin W.B."/>
            <person name="Stadler M."/>
            <person name="Zhang X."/>
            <person name="Liu X."/>
        </authorList>
    </citation>
    <scope>NUCLEOTIDE SEQUENCE [LARGE SCALE GENOMIC DNA]</scope>
    <source>
        <strain evidence="2">W106-1 / CGMCC3.15140</strain>
    </source>
</reference>
<name>W3XDW2_PESFW</name>
<dbReference type="GeneID" id="19267306"/>
<sequence>MSKLATWIKDGDRALIRLNKAIARNNDDPESELSHVEFPLPGVMEVQSILKYRKQQRDKLRGHSLAEHRRRFLLNFDKNIHQACILLNQQKLDGTIADLLQPLENIRAALKDLCVVEASDDAEAVTEPELPRELLRENVDCNPRQVWLMIKLGYTRICLEIQIHILKHIYPDQIDFWAEAEEDLVAMYLNTEEPAEW</sequence>
<proteinExistence type="predicted"/>
<gene>
    <name evidence="1" type="ORF">PFICI_02293</name>
</gene>
<dbReference type="InParanoid" id="W3XDW2"/>
<protein>
    <submittedName>
        <fullName evidence="1">Uncharacterized protein</fullName>
    </submittedName>
</protein>
<dbReference type="Proteomes" id="UP000030651">
    <property type="component" value="Unassembled WGS sequence"/>
</dbReference>
<dbReference type="EMBL" id="KI912110">
    <property type="protein sequence ID" value="ETS84268.1"/>
    <property type="molecule type" value="Genomic_DNA"/>
</dbReference>
<evidence type="ECO:0000313" key="2">
    <source>
        <dbReference type="Proteomes" id="UP000030651"/>
    </source>
</evidence>
<dbReference type="KEGG" id="pfy:PFICI_02293"/>
<dbReference type="HOGENOM" id="CLU_1384580_0_0_1"/>
<dbReference type="RefSeq" id="XP_007829065.1">
    <property type="nucleotide sequence ID" value="XM_007830874.1"/>
</dbReference>
<keyword evidence="2" id="KW-1185">Reference proteome</keyword>
<dbReference type="AlphaFoldDB" id="W3XDW2"/>
<organism evidence="1 2">
    <name type="scientific">Pestalotiopsis fici (strain W106-1 / CGMCC3.15140)</name>
    <dbReference type="NCBI Taxonomy" id="1229662"/>
    <lineage>
        <taxon>Eukaryota</taxon>
        <taxon>Fungi</taxon>
        <taxon>Dikarya</taxon>
        <taxon>Ascomycota</taxon>
        <taxon>Pezizomycotina</taxon>
        <taxon>Sordariomycetes</taxon>
        <taxon>Xylariomycetidae</taxon>
        <taxon>Amphisphaeriales</taxon>
        <taxon>Sporocadaceae</taxon>
        <taxon>Pestalotiopsis</taxon>
    </lineage>
</organism>
<dbReference type="OrthoDB" id="4678491at2759"/>